<reference evidence="2 3" key="1">
    <citation type="submission" date="2021-03" db="EMBL/GenBank/DDBJ databases">
        <title>Enterococcal diversity collection.</title>
        <authorList>
            <person name="Gilmore M.S."/>
            <person name="Schwartzman J."/>
            <person name="Van Tyne D."/>
            <person name="Martin M."/>
            <person name="Earl A.M."/>
            <person name="Manson A.L."/>
            <person name="Straub T."/>
            <person name="Salamzade R."/>
            <person name="Saavedra J."/>
            <person name="Lebreton F."/>
            <person name="Prichula J."/>
            <person name="Schaufler K."/>
            <person name="Gaca A."/>
            <person name="Sgardioli B."/>
            <person name="Wagenaar J."/>
            <person name="Strong T."/>
        </authorList>
    </citation>
    <scope>NUCLEOTIDE SEQUENCE [LARGE SCALE GENOMIC DNA]</scope>
    <source>
        <strain evidence="2 3">MJM16</strain>
    </source>
</reference>
<feature type="domain" description="HicB-like antitoxin of toxin-antitoxin system" evidence="1">
    <location>
        <begin position="7"/>
        <end position="103"/>
    </location>
</feature>
<organism evidence="2 3">
    <name type="scientific">Candidatus Enterococcus murrayae</name>
    <dbReference type="NCBI Taxonomy" id="2815321"/>
    <lineage>
        <taxon>Bacteria</taxon>
        <taxon>Bacillati</taxon>
        <taxon>Bacillota</taxon>
        <taxon>Bacilli</taxon>
        <taxon>Lactobacillales</taxon>
        <taxon>Enterococcaceae</taxon>
        <taxon>Enterococcus</taxon>
    </lineage>
</organism>
<evidence type="ECO:0000313" key="2">
    <source>
        <dbReference type="EMBL" id="MBO0454619.1"/>
    </source>
</evidence>
<dbReference type="EMBL" id="JAFLVR010000067">
    <property type="protein sequence ID" value="MBO0454619.1"/>
    <property type="molecule type" value="Genomic_DNA"/>
</dbReference>
<dbReference type="InterPro" id="IPR031807">
    <property type="entry name" value="HicB-like"/>
</dbReference>
<protein>
    <submittedName>
        <fullName evidence="2">Type II toxin-antitoxin system HicB family antitoxin</fullName>
    </submittedName>
</protein>
<dbReference type="SUPFAM" id="SSF143100">
    <property type="entry name" value="TTHA1013/TTHA0281-like"/>
    <property type="match status" value="1"/>
</dbReference>
<accession>A0ABS3HNV1</accession>
<dbReference type="Gene3D" id="3.30.160.250">
    <property type="match status" value="1"/>
</dbReference>
<comment type="caution">
    <text evidence="2">The sequence shown here is derived from an EMBL/GenBank/DDBJ whole genome shotgun (WGS) entry which is preliminary data.</text>
</comment>
<evidence type="ECO:0000313" key="3">
    <source>
        <dbReference type="Proteomes" id="UP000664495"/>
    </source>
</evidence>
<evidence type="ECO:0000259" key="1">
    <source>
        <dbReference type="Pfam" id="PF15919"/>
    </source>
</evidence>
<dbReference type="RefSeq" id="WP_207110351.1">
    <property type="nucleotide sequence ID" value="NZ_JAFLVR010000067.1"/>
</dbReference>
<sequence length="133" mass="15101">MENKFVYPAILSYEKDDSGYDYFVSIPDFEGFTQGKDVSDAIAMARDYIGNMLMEYEKEGKAFPQSNSTKYDVSENDIETLVDIDLIRFKAQTRNVVVKKTLSIPKYLNELGNEAGINFSQTLTEALREKLGV</sequence>
<proteinExistence type="predicted"/>
<dbReference type="Proteomes" id="UP000664495">
    <property type="component" value="Unassembled WGS sequence"/>
</dbReference>
<gene>
    <name evidence="2" type="ORF">JZO85_20355</name>
</gene>
<name>A0ABS3HNV1_9ENTE</name>
<dbReference type="Pfam" id="PF15919">
    <property type="entry name" value="HicB_lk_antitox"/>
    <property type="match status" value="1"/>
</dbReference>
<dbReference type="InterPro" id="IPR035069">
    <property type="entry name" value="TTHA1013/TTHA0281-like"/>
</dbReference>
<keyword evidence="3" id="KW-1185">Reference proteome</keyword>